<proteinExistence type="predicted"/>
<dbReference type="OrthoDB" id="1126552at2759"/>
<protein>
    <submittedName>
        <fullName evidence="1">Uncharacterized protein</fullName>
    </submittedName>
</protein>
<evidence type="ECO:0000313" key="2">
    <source>
        <dbReference type="Proteomes" id="UP000489600"/>
    </source>
</evidence>
<dbReference type="EMBL" id="CABITT030000004">
    <property type="protein sequence ID" value="VVB01630.1"/>
    <property type="molecule type" value="Genomic_DNA"/>
</dbReference>
<comment type="caution">
    <text evidence="1">The sequence shown here is derived from an EMBL/GenBank/DDBJ whole genome shotgun (WGS) entry which is preliminary data.</text>
</comment>
<dbReference type="AlphaFoldDB" id="A0A565BJ09"/>
<keyword evidence="2" id="KW-1185">Reference proteome</keyword>
<sequence length="78" mass="9113">MSERIELLLRMFAVGEEPVGIRVTLYGPSNGIRSIMNALEEDERDLIWELIDIRQVHFHRGTTFLLREIWPIHNVPTA</sequence>
<reference evidence="1" key="1">
    <citation type="submission" date="2019-07" db="EMBL/GenBank/DDBJ databases">
        <authorList>
            <person name="Dittberner H."/>
        </authorList>
    </citation>
    <scope>NUCLEOTIDE SEQUENCE [LARGE SCALE GENOMIC DNA]</scope>
</reference>
<organism evidence="1 2">
    <name type="scientific">Arabis nemorensis</name>
    <dbReference type="NCBI Taxonomy" id="586526"/>
    <lineage>
        <taxon>Eukaryota</taxon>
        <taxon>Viridiplantae</taxon>
        <taxon>Streptophyta</taxon>
        <taxon>Embryophyta</taxon>
        <taxon>Tracheophyta</taxon>
        <taxon>Spermatophyta</taxon>
        <taxon>Magnoliopsida</taxon>
        <taxon>eudicotyledons</taxon>
        <taxon>Gunneridae</taxon>
        <taxon>Pentapetalae</taxon>
        <taxon>rosids</taxon>
        <taxon>malvids</taxon>
        <taxon>Brassicales</taxon>
        <taxon>Brassicaceae</taxon>
        <taxon>Arabideae</taxon>
        <taxon>Arabis</taxon>
    </lineage>
</organism>
<name>A0A565BJ09_9BRAS</name>
<accession>A0A565BJ09</accession>
<dbReference type="Proteomes" id="UP000489600">
    <property type="component" value="Unassembled WGS sequence"/>
</dbReference>
<gene>
    <name evidence="1" type="ORF">ANE_LOCUS12074</name>
</gene>
<evidence type="ECO:0000313" key="1">
    <source>
        <dbReference type="EMBL" id="VVB01630.1"/>
    </source>
</evidence>